<accession>A0ABS0ZBL7</accession>
<dbReference type="EMBL" id="JAEMUH010000008">
    <property type="protein sequence ID" value="MBJ7551051.1"/>
    <property type="molecule type" value="Genomic_DNA"/>
</dbReference>
<proteinExistence type="predicted"/>
<keyword evidence="2" id="KW-1185">Reference proteome</keyword>
<comment type="caution">
    <text evidence="1">The sequence shown here is derived from an EMBL/GenBank/DDBJ whole genome shotgun (WGS) entry which is preliminary data.</text>
</comment>
<organism evidence="1 2">
    <name type="scientific">Marinomonas ostreistagni</name>
    <dbReference type="NCBI Taxonomy" id="359209"/>
    <lineage>
        <taxon>Bacteria</taxon>
        <taxon>Pseudomonadati</taxon>
        <taxon>Pseudomonadota</taxon>
        <taxon>Gammaproteobacteria</taxon>
        <taxon>Oceanospirillales</taxon>
        <taxon>Oceanospirillaceae</taxon>
        <taxon>Marinomonas</taxon>
    </lineage>
</organism>
<reference evidence="1 2" key="1">
    <citation type="submission" date="2020-12" db="EMBL/GenBank/DDBJ databases">
        <title>Comparative genome analysis of fungal antagonists Marinomonas ostreistagni 398 and M. spartinae 468.</title>
        <authorList>
            <person name="Fields J.L."/>
            <person name="Mavrodi O.V."/>
            <person name="Biber P.D."/>
            <person name="Indest K.J."/>
            <person name="Mavrodi D.V."/>
        </authorList>
    </citation>
    <scope>NUCLEOTIDE SEQUENCE [LARGE SCALE GENOMIC DNA]</scope>
    <source>
        <strain evidence="1 2">USM7</strain>
    </source>
</reference>
<name>A0ABS0ZBL7_9GAMM</name>
<protein>
    <submittedName>
        <fullName evidence="1">Uncharacterized protein</fullName>
    </submittedName>
</protein>
<sequence>MHTLIVILWGLVISLFTMSAPARPLPTIPSGALGVLTITSVKIGSLPFLHGLKGEGRYLTYNAQGELCQAAPVEFIAGATTGDSIGFGERDDIELVVYNDTISKRLLAGQKTVSVDFNIDYQAHTPLTDIHITEGLLREEGFILHPHKAWSSWFGIRPSTLTCHPL</sequence>
<evidence type="ECO:0000313" key="1">
    <source>
        <dbReference type="EMBL" id="MBJ7551051.1"/>
    </source>
</evidence>
<evidence type="ECO:0000313" key="2">
    <source>
        <dbReference type="Proteomes" id="UP000598488"/>
    </source>
</evidence>
<dbReference type="Proteomes" id="UP000598488">
    <property type="component" value="Unassembled WGS sequence"/>
</dbReference>
<gene>
    <name evidence="1" type="ORF">JHD44_10190</name>
</gene>
<dbReference type="RefSeq" id="WP_199462647.1">
    <property type="nucleotide sequence ID" value="NZ_JAEMUH010000008.1"/>
</dbReference>